<dbReference type="InterPro" id="IPR010273">
    <property type="entry name" value="DUF881"/>
</dbReference>
<dbReference type="RefSeq" id="WP_123093215.1">
    <property type="nucleotide sequence ID" value="NZ_CP044548.2"/>
</dbReference>
<evidence type="ECO:0000313" key="2">
    <source>
        <dbReference type="EMBL" id="QFQ31440.1"/>
    </source>
</evidence>
<name>A0A5P8FQT8_9MICO</name>
<dbReference type="OrthoDB" id="3214641at2"/>
<dbReference type="GeneID" id="59162604"/>
<protein>
    <submittedName>
        <fullName evidence="2">DUF881 domain-containing protein</fullName>
    </submittedName>
</protein>
<proteinExistence type="inferred from homology"/>
<reference evidence="2 3" key="1">
    <citation type="submission" date="2019-09" db="EMBL/GenBank/DDBJ databases">
        <title>Complete Genome Sequence of Janibacter melonis M714 with both human health impact and industrial applications.</title>
        <authorList>
            <person name="Jin M."/>
            <person name="Zhao Q.R."/>
        </authorList>
    </citation>
    <scope>NUCLEOTIDE SEQUENCE [LARGE SCALE GENOMIC DNA]</scope>
    <source>
        <strain evidence="2 3">M714</strain>
    </source>
</reference>
<dbReference type="Gene3D" id="3.30.70.1880">
    <property type="entry name" value="Protein of unknown function DUF881"/>
    <property type="match status" value="1"/>
</dbReference>
<comment type="similarity">
    <text evidence="1">Belongs to the UPF0749 family.</text>
</comment>
<dbReference type="Pfam" id="PF05949">
    <property type="entry name" value="DUF881"/>
    <property type="match status" value="1"/>
</dbReference>
<dbReference type="GO" id="GO:0005886">
    <property type="term" value="C:plasma membrane"/>
    <property type="evidence" value="ECO:0007669"/>
    <property type="project" value="TreeGrafter"/>
</dbReference>
<dbReference type="KEGG" id="jme:EEW87_015550"/>
<organism evidence="2 3">
    <name type="scientific">Janibacter melonis</name>
    <dbReference type="NCBI Taxonomy" id="262209"/>
    <lineage>
        <taxon>Bacteria</taxon>
        <taxon>Bacillati</taxon>
        <taxon>Actinomycetota</taxon>
        <taxon>Actinomycetes</taxon>
        <taxon>Micrococcales</taxon>
        <taxon>Intrasporangiaceae</taxon>
        <taxon>Janibacter</taxon>
    </lineage>
</organism>
<gene>
    <name evidence="2" type="ORF">EEW87_015550</name>
</gene>
<evidence type="ECO:0000313" key="3">
    <source>
        <dbReference type="Proteomes" id="UP000271708"/>
    </source>
</evidence>
<dbReference type="PANTHER" id="PTHR37313">
    <property type="entry name" value="UPF0749 PROTEIN RV1825"/>
    <property type="match status" value="1"/>
</dbReference>
<dbReference type="EMBL" id="CP044548">
    <property type="protein sequence ID" value="QFQ31440.1"/>
    <property type="molecule type" value="Genomic_DNA"/>
</dbReference>
<accession>A0A5P8FQT8</accession>
<dbReference type="Proteomes" id="UP000271708">
    <property type="component" value="Chromosome"/>
</dbReference>
<sequence length="262" mass="28520">MGEHEAPSRPHGPRRLVRWYLDHRPTRWSAGVPVIALCAGLLFSVSGTTARGGDLRSEVTTLPALIRERTHDNAVKARRAEELRSTVTALTKERSPGNQEIDRISRDTANAAPKAGFEEVRGPSVSVSLDDAPLDADQIPEGFDVDDVVVHQQDVQGVVNALWRGGAEAMMIQDQRIISTSAVRCVGNTLILQGRVYSPPFVITAIGDRDALRASLDEDPTVSIYREYVDQIGLGYEVTSSEETTLPAYAGQSQLAHARAAR</sequence>
<dbReference type="AlphaFoldDB" id="A0A5P8FQT8"/>
<dbReference type="PANTHER" id="PTHR37313:SF4">
    <property type="entry name" value="CONSERVED MEMBRANE PROTEIN-RELATED"/>
    <property type="match status" value="1"/>
</dbReference>
<evidence type="ECO:0000256" key="1">
    <source>
        <dbReference type="ARBA" id="ARBA00009108"/>
    </source>
</evidence>